<evidence type="ECO:0000313" key="2">
    <source>
        <dbReference type="EnsemblMetazoa" id="AALB007069-PA"/>
    </source>
</evidence>
<dbReference type="EnsemblMetazoa" id="AALB007069-RA">
    <property type="protein sequence ID" value="AALB007069-PA"/>
    <property type="gene ID" value="AALB007069"/>
</dbReference>
<feature type="region of interest" description="Disordered" evidence="1">
    <location>
        <begin position="1"/>
        <end position="66"/>
    </location>
</feature>
<dbReference type="AlphaFoldDB" id="A0A182FKM0"/>
<organism evidence="2 3">
    <name type="scientific">Anopheles albimanus</name>
    <name type="common">New world malaria mosquito</name>
    <dbReference type="NCBI Taxonomy" id="7167"/>
    <lineage>
        <taxon>Eukaryota</taxon>
        <taxon>Metazoa</taxon>
        <taxon>Ecdysozoa</taxon>
        <taxon>Arthropoda</taxon>
        <taxon>Hexapoda</taxon>
        <taxon>Insecta</taxon>
        <taxon>Pterygota</taxon>
        <taxon>Neoptera</taxon>
        <taxon>Endopterygota</taxon>
        <taxon>Diptera</taxon>
        <taxon>Nematocera</taxon>
        <taxon>Culicoidea</taxon>
        <taxon>Culicidae</taxon>
        <taxon>Anophelinae</taxon>
        <taxon>Anopheles</taxon>
    </lineage>
</organism>
<protein>
    <submittedName>
        <fullName evidence="2">Uncharacterized protein</fullName>
    </submittedName>
</protein>
<dbReference type="Proteomes" id="UP000069272">
    <property type="component" value="Chromosome 3R"/>
</dbReference>
<evidence type="ECO:0000313" key="3">
    <source>
        <dbReference type="Proteomes" id="UP000069272"/>
    </source>
</evidence>
<sequence length="187" mass="20075">MTGGESNHPAAQFHRAIRTANNDDDRNETSETSQQTGRRLLRPQDERDETESKNPPSRGSAFPSGRPRECLVCAPAKVFQTELQSVYNPGVPVGRASFAAAAAAAGCADPHQMQMAAASRMAYFNAHAAVAAAFLPHNIAASAAAAGGGSLQLHSAQSANKYGHLFRVKDLGYYRLGHDFLYSWFDP</sequence>
<keyword evidence="3" id="KW-1185">Reference proteome</keyword>
<accession>A0A182FKM0</accession>
<dbReference type="VEuPathDB" id="VectorBase:AALB007069"/>
<evidence type="ECO:0000256" key="1">
    <source>
        <dbReference type="SAM" id="MobiDB-lite"/>
    </source>
</evidence>
<name>A0A182FKM0_ANOAL</name>
<reference evidence="2 3" key="1">
    <citation type="journal article" date="2017" name="G3 (Bethesda)">
        <title>The Physical Genome Mapping of Anopheles albimanus Corrected Scaffold Misassemblies and Identified Interarm Rearrangements in Genus Anopheles.</title>
        <authorList>
            <person name="Artemov G.N."/>
            <person name="Peery A.N."/>
            <person name="Jiang X."/>
            <person name="Tu Z."/>
            <person name="Stegniy V.N."/>
            <person name="Sharakhova M.V."/>
            <person name="Sharakhov I.V."/>
        </authorList>
    </citation>
    <scope>NUCLEOTIDE SEQUENCE [LARGE SCALE GENOMIC DNA]</scope>
    <source>
        <strain evidence="2 3">ALBI9_A</strain>
    </source>
</reference>
<proteinExistence type="predicted"/>
<reference evidence="2" key="2">
    <citation type="submission" date="2022-08" db="UniProtKB">
        <authorList>
            <consortium name="EnsemblMetazoa"/>
        </authorList>
    </citation>
    <scope>IDENTIFICATION</scope>
    <source>
        <strain evidence="2">STECLA/ALBI9_A</strain>
    </source>
</reference>